<evidence type="ECO:0008006" key="4">
    <source>
        <dbReference type="Google" id="ProtNLM"/>
    </source>
</evidence>
<organism evidence="2 3">
    <name type="scientific">Sphenodon punctatus</name>
    <name type="common">Tuatara</name>
    <name type="synonym">Hatteria punctata</name>
    <dbReference type="NCBI Taxonomy" id="8508"/>
    <lineage>
        <taxon>Eukaryota</taxon>
        <taxon>Metazoa</taxon>
        <taxon>Chordata</taxon>
        <taxon>Craniata</taxon>
        <taxon>Vertebrata</taxon>
        <taxon>Euteleostomi</taxon>
        <taxon>Lepidosauria</taxon>
        <taxon>Sphenodontia</taxon>
        <taxon>Sphenodontidae</taxon>
        <taxon>Sphenodon</taxon>
    </lineage>
</organism>
<reference evidence="2" key="2">
    <citation type="submission" date="2025-09" db="UniProtKB">
        <authorList>
            <consortium name="Ensembl"/>
        </authorList>
    </citation>
    <scope>IDENTIFICATION</scope>
</reference>
<dbReference type="Pfam" id="PF14927">
    <property type="entry name" value="Neurensin"/>
    <property type="match status" value="1"/>
</dbReference>
<dbReference type="GO" id="GO:0043025">
    <property type="term" value="C:neuronal cell body"/>
    <property type="evidence" value="ECO:0007669"/>
    <property type="project" value="TreeGrafter"/>
</dbReference>
<dbReference type="GO" id="GO:0043005">
    <property type="term" value="C:neuron projection"/>
    <property type="evidence" value="ECO:0007669"/>
    <property type="project" value="TreeGrafter"/>
</dbReference>
<dbReference type="AlphaFoldDB" id="A0A8D0LCV0"/>
<dbReference type="Ensembl" id="ENSSPUT00000026124.1">
    <property type="protein sequence ID" value="ENSSPUP00000024483.1"/>
    <property type="gene ID" value="ENSSPUG00000018760.1"/>
</dbReference>
<dbReference type="GO" id="GO:0030133">
    <property type="term" value="C:transport vesicle"/>
    <property type="evidence" value="ECO:0007669"/>
    <property type="project" value="InterPro"/>
</dbReference>
<feature type="region of interest" description="Disordered" evidence="1">
    <location>
        <begin position="40"/>
        <end position="60"/>
    </location>
</feature>
<reference evidence="2" key="1">
    <citation type="submission" date="2025-08" db="UniProtKB">
        <authorList>
            <consortium name="Ensembl"/>
        </authorList>
    </citation>
    <scope>IDENTIFICATION</scope>
</reference>
<dbReference type="InterPro" id="IPR024883">
    <property type="entry name" value="Neurensin"/>
</dbReference>
<dbReference type="GeneTree" id="ENSGT00960000191932"/>
<dbReference type="OMA" id="PTACECP"/>
<keyword evidence="3" id="KW-1185">Reference proteome</keyword>
<evidence type="ECO:0000313" key="2">
    <source>
        <dbReference type="Ensembl" id="ENSSPUP00000024483.1"/>
    </source>
</evidence>
<dbReference type="PANTHER" id="PTHR14796:SF5">
    <property type="entry name" value="NEURENSIN-2"/>
    <property type="match status" value="1"/>
</dbReference>
<evidence type="ECO:0000256" key="1">
    <source>
        <dbReference type="SAM" id="MobiDB-lite"/>
    </source>
</evidence>
<protein>
    <recommendedName>
        <fullName evidence="4">NRSN2 protein</fullName>
    </recommendedName>
</protein>
<dbReference type="GO" id="GO:0007399">
    <property type="term" value="P:nervous system development"/>
    <property type="evidence" value="ECO:0007669"/>
    <property type="project" value="TreeGrafter"/>
</dbReference>
<evidence type="ECO:0000313" key="3">
    <source>
        <dbReference type="Proteomes" id="UP000694392"/>
    </source>
</evidence>
<accession>A0A8D0LCV0</accession>
<dbReference type="PANTHER" id="PTHR14796">
    <property type="entry name" value="NEURENSIN 1-RELATED"/>
    <property type="match status" value="1"/>
</dbReference>
<name>A0A8D0LCV0_SPHPU</name>
<dbReference type="Proteomes" id="UP000694392">
    <property type="component" value="Unplaced"/>
</dbReference>
<proteinExistence type="predicted"/>
<sequence>MPTACECPCSCARGPSVMRGKWYGVRSYLHLFYEDCTGASPDEDLDEPPARGGWPSMVWK</sequence>